<evidence type="ECO:0000313" key="2">
    <source>
        <dbReference type="EMBL" id="GFD26665.1"/>
    </source>
</evidence>
<reference evidence="2" key="1">
    <citation type="journal article" date="2019" name="Sci. Rep.">
        <title>Draft genome of Tanacetum cinerariifolium, the natural source of mosquito coil.</title>
        <authorList>
            <person name="Yamashiro T."/>
            <person name="Shiraishi A."/>
            <person name="Satake H."/>
            <person name="Nakayama K."/>
        </authorList>
    </citation>
    <scope>NUCLEOTIDE SEQUENCE</scope>
</reference>
<protein>
    <submittedName>
        <fullName evidence="2">Uncharacterized protein</fullName>
    </submittedName>
</protein>
<dbReference type="EMBL" id="BKCJ011370745">
    <property type="protein sequence ID" value="GFD26665.1"/>
    <property type="molecule type" value="Genomic_DNA"/>
</dbReference>
<comment type="caution">
    <text evidence="2">The sequence shown here is derived from an EMBL/GenBank/DDBJ whole genome shotgun (WGS) entry which is preliminary data.</text>
</comment>
<sequence>WVSDSEEEDMPQVTKDVPSLAQSPEFVKPPSHSSLLSPPSMSVAPPVLLRTHSP</sequence>
<organism evidence="2">
    <name type="scientific">Tanacetum cinerariifolium</name>
    <name type="common">Dalmatian daisy</name>
    <name type="synonym">Chrysanthemum cinerariifolium</name>
    <dbReference type="NCBI Taxonomy" id="118510"/>
    <lineage>
        <taxon>Eukaryota</taxon>
        <taxon>Viridiplantae</taxon>
        <taxon>Streptophyta</taxon>
        <taxon>Embryophyta</taxon>
        <taxon>Tracheophyta</taxon>
        <taxon>Spermatophyta</taxon>
        <taxon>Magnoliopsida</taxon>
        <taxon>eudicotyledons</taxon>
        <taxon>Gunneridae</taxon>
        <taxon>Pentapetalae</taxon>
        <taxon>asterids</taxon>
        <taxon>campanulids</taxon>
        <taxon>Asterales</taxon>
        <taxon>Asteraceae</taxon>
        <taxon>Asteroideae</taxon>
        <taxon>Anthemideae</taxon>
        <taxon>Anthemidinae</taxon>
        <taxon>Tanacetum</taxon>
    </lineage>
</organism>
<proteinExistence type="predicted"/>
<dbReference type="AlphaFoldDB" id="A0A699UUQ2"/>
<feature type="compositionally biased region" description="Low complexity" evidence="1">
    <location>
        <begin position="29"/>
        <end position="54"/>
    </location>
</feature>
<evidence type="ECO:0000256" key="1">
    <source>
        <dbReference type="SAM" id="MobiDB-lite"/>
    </source>
</evidence>
<feature type="non-terminal residue" evidence="2">
    <location>
        <position position="1"/>
    </location>
</feature>
<name>A0A699UUQ2_TANCI</name>
<feature type="compositionally biased region" description="Acidic residues" evidence="1">
    <location>
        <begin position="1"/>
        <end position="10"/>
    </location>
</feature>
<feature type="region of interest" description="Disordered" evidence="1">
    <location>
        <begin position="1"/>
        <end position="54"/>
    </location>
</feature>
<accession>A0A699UUQ2</accession>
<gene>
    <name evidence="2" type="ORF">Tci_898634</name>
</gene>